<reference evidence="1 2" key="1">
    <citation type="submission" date="2021-08" db="EMBL/GenBank/DDBJ databases">
        <authorList>
            <person name="Abebe M.A."/>
            <person name="Anderson J.Z."/>
            <person name="Burris R."/>
            <person name="Durrani M."/>
            <person name="Fetterly M.N."/>
            <person name="Fowler R.A."/>
            <person name="Friedman A."/>
            <person name="Khuong T.M."/>
            <person name="Konnor C.A."/>
            <person name="Madden B.G."/>
            <person name="Makula M.N."/>
            <person name="McTigue K."/>
            <person name="Morgan A.R."/>
            <person name="Qureshi S.I."/>
            <person name="Rainey M."/>
            <person name="Scherer A.E."/>
            <person name="Singer L."/>
            <person name="Thakar S.M."/>
            <person name="Truong P."/>
            <person name="Zaeean M.H."/>
            <person name="Balish M.F."/>
            <person name="Garlena R.A."/>
            <person name="Russell D.A."/>
            <person name="Jacobs-Sera D."/>
            <person name="Hatfull G.F."/>
        </authorList>
    </citation>
    <scope>NUCLEOTIDE SEQUENCE [LARGE SCALE GENOMIC DNA]</scope>
</reference>
<dbReference type="EMBL" id="MZ820089">
    <property type="protein sequence ID" value="QZE10798.1"/>
    <property type="molecule type" value="Genomic_DNA"/>
</dbReference>
<sequence length="225" mass="23461">MPIIVTPVFSGGGGGVSSITNVGYSINEPTSRSNTLTITLPTGIQTNDLLVLIVCSYGQAVNIPSGWTARFGTGTVDHWCDISVLTKVASGTETTQTITWPTPDMHVAYAMVLRGAVFSKAAVYTDTSGNTVQAPQLTGLSAGSYVVAVTHSYGALVSGTHTWPGELTKLVDQWSTRNDSYGNYNRDSMAARSGVPAGSVGPYSVTANPSSNYTSATIAFALNLP</sequence>
<keyword evidence="2" id="KW-1185">Reference proteome</keyword>
<dbReference type="Proteomes" id="UP000827561">
    <property type="component" value="Segment"/>
</dbReference>
<evidence type="ECO:0000313" key="2">
    <source>
        <dbReference type="Proteomes" id="UP000827561"/>
    </source>
</evidence>
<protein>
    <submittedName>
        <fullName evidence="1">Uncharacterized protein</fullName>
    </submittedName>
</protein>
<proteinExistence type="predicted"/>
<dbReference type="KEGG" id="vg:77952000"/>
<gene>
    <name evidence="1" type="primary">29</name>
    <name evidence="1" type="ORF">SEA_CHISANAKITSUNE_29</name>
</gene>
<organism evidence="1 2">
    <name type="scientific">Gordonia phage ChisanaKitsune</name>
    <dbReference type="NCBI Taxonomy" id="2871538"/>
    <lineage>
        <taxon>Viruses</taxon>
        <taxon>Duplodnaviria</taxon>
        <taxon>Heunggongvirae</taxon>
        <taxon>Uroviricota</taxon>
        <taxon>Caudoviricetes</taxon>
        <taxon>Chidieberevirus</taxon>
        <taxon>Chidieberevirus chisanakitsune</taxon>
    </lineage>
</organism>
<evidence type="ECO:0000313" key="1">
    <source>
        <dbReference type="EMBL" id="QZE10798.1"/>
    </source>
</evidence>
<dbReference type="GeneID" id="77952000"/>
<accession>A0AAE7XF24</accession>
<name>A0AAE7XF24_9CAUD</name>
<dbReference type="RefSeq" id="YP_010675676.1">
    <property type="nucleotide sequence ID" value="NC_071006.1"/>
</dbReference>